<dbReference type="Proteomes" id="UP000515163">
    <property type="component" value="Unplaced"/>
</dbReference>
<dbReference type="CDD" id="cd22343">
    <property type="entry name" value="PDDEXK_lambda_exonuclease-like"/>
    <property type="match status" value="1"/>
</dbReference>
<protein>
    <submittedName>
        <fullName evidence="3">Uncharacterized protein LOC116300235</fullName>
    </submittedName>
</protein>
<dbReference type="Pfam" id="PF09588">
    <property type="entry name" value="YqaJ"/>
    <property type="match status" value="1"/>
</dbReference>
<dbReference type="InterPro" id="IPR019080">
    <property type="entry name" value="YqaJ_viral_recombinase"/>
</dbReference>
<dbReference type="SUPFAM" id="SSF52980">
    <property type="entry name" value="Restriction endonuclease-like"/>
    <property type="match status" value="1"/>
</dbReference>
<dbReference type="KEGG" id="aten:116300235"/>
<evidence type="ECO:0000259" key="1">
    <source>
        <dbReference type="Pfam" id="PF09588"/>
    </source>
</evidence>
<reference evidence="3" key="1">
    <citation type="submission" date="2025-08" db="UniProtKB">
        <authorList>
            <consortium name="RefSeq"/>
        </authorList>
    </citation>
    <scope>IDENTIFICATION</scope>
</reference>
<dbReference type="InterPro" id="IPR011604">
    <property type="entry name" value="PDDEXK-like_dom_sf"/>
</dbReference>
<keyword evidence="2" id="KW-1185">Reference proteome</keyword>
<sequence length="369" mass="42540">MLGLKAIPEDIAKTSLPQTWHKPRGQQIEPAEVQCLVVHGYHSKTDDDSPPKSVKSTLYLPVNREEFPSTQALLESLEEEIPECQIIPGLKESCLPHQALATRYGNFPKGSPVSYQQKLSSTYIYNIVSPYDVPDLPVRNVMKNNYNAVLTEEKLIKFEDVKLSLQTLIKFEKQTRLQSTSPLWHKLRRTRITASKIGRIYSRQRADPVKLVENLKKKTVQTEAMRLGTVNEPLAAERYANHIKQGNVNVLPCGIVVNFWCPWLAASPDRIVYDPQKNPYFGLLEIKCTVKSSVLEVDYVQNQQGQICLKRNHAYYYQVLMQLAVTGMEWCDFFIWSNNDEHLETIQFDADMWQTVKDKADAFYFEYYI</sequence>
<dbReference type="PANTHER" id="PTHR46609:SF7">
    <property type="match status" value="1"/>
</dbReference>
<dbReference type="GeneID" id="116300235"/>
<accession>A0A6P8I8N2</accession>
<dbReference type="GO" id="GO:0006281">
    <property type="term" value="P:DNA repair"/>
    <property type="evidence" value="ECO:0007669"/>
    <property type="project" value="UniProtKB-ARBA"/>
</dbReference>
<dbReference type="AlphaFoldDB" id="A0A6P8I8N2"/>
<dbReference type="PANTHER" id="PTHR46609">
    <property type="entry name" value="EXONUCLEASE, PHAGE-TYPE/RECB, C-TERMINAL DOMAIN-CONTAINING PROTEIN"/>
    <property type="match status" value="1"/>
</dbReference>
<dbReference type="Gene3D" id="3.90.320.10">
    <property type="match status" value="1"/>
</dbReference>
<dbReference type="InterPro" id="IPR011335">
    <property type="entry name" value="Restrct_endonuc-II-like"/>
</dbReference>
<dbReference type="RefSeq" id="XP_031564919.1">
    <property type="nucleotide sequence ID" value="XM_031709059.1"/>
</dbReference>
<proteinExistence type="predicted"/>
<dbReference type="OrthoDB" id="5973565at2759"/>
<dbReference type="InParanoid" id="A0A6P8I8N2"/>
<organism evidence="2 3">
    <name type="scientific">Actinia tenebrosa</name>
    <name type="common">Australian red waratah sea anemone</name>
    <dbReference type="NCBI Taxonomy" id="6105"/>
    <lineage>
        <taxon>Eukaryota</taxon>
        <taxon>Metazoa</taxon>
        <taxon>Cnidaria</taxon>
        <taxon>Anthozoa</taxon>
        <taxon>Hexacorallia</taxon>
        <taxon>Actiniaria</taxon>
        <taxon>Actiniidae</taxon>
        <taxon>Actinia</taxon>
    </lineage>
</organism>
<feature type="domain" description="YqaJ viral recombinase" evidence="1">
    <location>
        <begin position="184"/>
        <end position="329"/>
    </location>
</feature>
<evidence type="ECO:0000313" key="3">
    <source>
        <dbReference type="RefSeq" id="XP_031564919.1"/>
    </source>
</evidence>
<name>A0A6P8I8N2_ACTTE</name>
<gene>
    <name evidence="3" type="primary">LOC116300235</name>
</gene>
<dbReference type="InterPro" id="IPR051703">
    <property type="entry name" value="NF-kappa-B_Signaling_Reg"/>
</dbReference>
<evidence type="ECO:0000313" key="2">
    <source>
        <dbReference type="Proteomes" id="UP000515163"/>
    </source>
</evidence>